<protein>
    <submittedName>
        <fullName evidence="6">Thioredoxin</fullName>
    </submittedName>
</protein>
<evidence type="ECO:0000259" key="5">
    <source>
        <dbReference type="PROSITE" id="PS51352"/>
    </source>
</evidence>
<keyword evidence="4" id="KW-0676">Redox-active center</keyword>
<feature type="domain" description="Thioredoxin" evidence="5">
    <location>
        <begin position="1"/>
        <end position="136"/>
    </location>
</feature>
<organism evidence="6 8">
    <name type="scientific">Thermoproteota archaeon</name>
    <dbReference type="NCBI Taxonomy" id="2056631"/>
    <lineage>
        <taxon>Archaea</taxon>
        <taxon>Thermoproteota</taxon>
    </lineage>
</organism>
<dbReference type="SUPFAM" id="SSF52833">
    <property type="entry name" value="Thioredoxin-like"/>
    <property type="match status" value="1"/>
</dbReference>
<dbReference type="CDD" id="cd02947">
    <property type="entry name" value="TRX_family"/>
    <property type="match status" value="1"/>
</dbReference>
<proteinExistence type="predicted"/>
<sequence length="136" mass="15678">MKEDEDIEVKRIIDKMLKELISKKTEHKEKKTVVHLTDKNFEKALREHKVVVVDFWAEWCMPCKFYKPIFERVASKFAGKALFAKLNVDENPATPAKLGITAIPTTIIFVNGRPAHRMVGLIGEEELARIVQKFVQ</sequence>
<dbReference type="GO" id="GO:0015035">
    <property type="term" value="F:protein-disulfide reductase activity"/>
    <property type="evidence" value="ECO:0007669"/>
    <property type="project" value="InterPro"/>
</dbReference>
<dbReference type="PANTHER" id="PTHR45663:SF11">
    <property type="entry name" value="GEO12009P1"/>
    <property type="match status" value="1"/>
</dbReference>
<name>A0A497EVR7_9CREN</name>
<evidence type="ECO:0000256" key="4">
    <source>
        <dbReference type="ARBA" id="ARBA00023284"/>
    </source>
</evidence>
<keyword evidence="3" id="KW-1015">Disulfide bond</keyword>
<dbReference type="Proteomes" id="UP000269499">
    <property type="component" value="Unassembled WGS sequence"/>
</dbReference>
<evidence type="ECO:0000313" key="7">
    <source>
        <dbReference type="EMBL" id="RLE51618.1"/>
    </source>
</evidence>
<gene>
    <name evidence="6" type="primary">trxA</name>
    <name evidence="6" type="ORF">DRJ20_02655</name>
    <name evidence="7" type="ORF">DRJ26_05580</name>
</gene>
<dbReference type="PRINTS" id="PR00421">
    <property type="entry name" value="THIOREDOXIN"/>
</dbReference>
<evidence type="ECO:0000256" key="2">
    <source>
        <dbReference type="ARBA" id="ARBA00022982"/>
    </source>
</evidence>
<evidence type="ECO:0000256" key="1">
    <source>
        <dbReference type="ARBA" id="ARBA00022448"/>
    </source>
</evidence>
<keyword evidence="2" id="KW-0249">Electron transport</keyword>
<keyword evidence="1" id="KW-0813">Transport</keyword>
<evidence type="ECO:0000256" key="3">
    <source>
        <dbReference type="ARBA" id="ARBA00023157"/>
    </source>
</evidence>
<dbReference type="PROSITE" id="PS51352">
    <property type="entry name" value="THIOREDOXIN_2"/>
    <property type="match status" value="1"/>
</dbReference>
<dbReference type="Pfam" id="PF00085">
    <property type="entry name" value="Thioredoxin"/>
    <property type="match status" value="1"/>
</dbReference>
<dbReference type="InterPro" id="IPR005746">
    <property type="entry name" value="Thioredoxin"/>
</dbReference>
<evidence type="ECO:0000313" key="8">
    <source>
        <dbReference type="Proteomes" id="UP000268446"/>
    </source>
</evidence>
<reference evidence="8 9" key="1">
    <citation type="submission" date="2018-06" db="EMBL/GenBank/DDBJ databases">
        <title>Extensive metabolic versatility and redundancy in microbially diverse, dynamic hydrothermal sediments.</title>
        <authorList>
            <person name="Dombrowski N."/>
            <person name="Teske A."/>
            <person name="Baker B.J."/>
        </authorList>
    </citation>
    <scope>NUCLEOTIDE SEQUENCE [LARGE SCALE GENOMIC DNA]</scope>
    <source>
        <strain evidence="7">B20_G2</strain>
        <strain evidence="6">B29_G17</strain>
    </source>
</reference>
<comment type="caution">
    <text evidence="6">The sequence shown here is derived from an EMBL/GenBank/DDBJ whole genome shotgun (WGS) entry which is preliminary data.</text>
</comment>
<accession>A0A497EVR7</accession>
<dbReference type="GO" id="GO:0005737">
    <property type="term" value="C:cytoplasm"/>
    <property type="evidence" value="ECO:0007669"/>
    <property type="project" value="TreeGrafter"/>
</dbReference>
<dbReference type="NCBIfam" id="TIGR01068">
    <property type="entry name" value="thioredoxin"/>
    <property type="match status" value="1"/>
</dbReference>
<dbReference type="FunFam" id="3.40.30.10:FF:000001">
    <property type="entry name" value="Thioredoxin"/>
    <property type="match status" value="1"/>
</dbReference>
<dbReference type="PANTHER" id="PTHR45663">
    <property type="entry name" value="GEO12009P1"/>
    <property type="match status" value="1"/>
</dbReference>
<dbReference type="Proteomes" id="UP000268446">
    <property type="component" value="Unassembled WGS sequence"/>
</dbReference>
<evidence type="ECO:0000313" key="9">
    <source>
        <dbReference type="Proteomes" id="UP000269499"/>
    </source>
</evidence>
<dbReference type="EMBL" id="QMQZ01000080">
    <property type="protein sequence ID" value="RLE51081.1"/>
    <property type="molecule type" value="Genomic_DNA"/>
</dbReference>
<dbReference type="EMBL" id="QMRA01000161">
    <property type="protein sequence ID" value="RLE51618.1"/>
    <property type="molecule type" value="Genomic_DNA"/>
</dbReference>
<dbReference type="Gene3D" id="3.40.30.10">
    <property type="entry name" value="Glutaredoxin"/>
    <property type="match status" value="1"/>
</dbReference>
<evidence type="ECO:0000313" key="6">
    <source>
        <dbReference type="EMBL" id="RLE51081.1"/>
    </source>
</evidence>
<dbReference type="InterPro" id="IPR036249">
    <property type="entry name" value="Thioredoxin-like_sf"/>
</dbReference>
<dbReference type="AlphaFoldDB" id="A0A497EVR7"/>
<dbReference type="InterPro" id="IPR013766">
    <property type="entry name" value="Thioredoxin_domain"/>
</dbReference>